<dbReference type="SUPFAM" id="SSF58104">
    <property type="entry name" value="Methyl-accepting chemotaxis protein (MCP) signaling domain"/>
    <property type="match status" value="1"/>
</dbReference>
<dbReference type="Proteomes" id="UP000185678">
    <property type="component" value="Unassembled WGS sequence"/>
</dbReference>
<protein>
    <submittedName>
        <fullName evidence="5">Methyl-accepting chemotaxis protein (MCP) signalling domain-containing protein</fullName>
    </submittedName>
</protein>
<dbReference type="GO" id="GO:0007165">
    <property type="term" value="P:signal transduction"/>
    <property type="evidence" value="ECO:0007669"/>
    <property type="project" value="UniProtKB-KW"/>
</dbReference>
<gene>
    <name evidence="5" type="ORF">SAMN05421779_103236</name>
</gene>
<evidence type="ECO:0000256" key="2">
    <source>
        <dbReference type="ARBA" id="ARBA00029447"/>
    </source>
</evidence>
<keyword evidence="3" id="KW-0807">Transducer</keyword>
<evidence type="ECO:0000313" key="5">
    <source>
        <dbReference type="EMBL" id="SIS71367.1"/>
    </source>
</evidence>
<sequence>MPDRILGLATKMSDLTTAKVGEIQGVTRATRLLALNALIEATRAGDAGKGFAVVAHEVNGISERVTKIAHELRLMFEHEVAELQSTAEQVRGARLADLASYVIEVIDRNLYERSCDVRWWATDSAMTDLCSQPDDAVARQHANQRLAVILGAYTVYLDLWVTDADGTIIASGRPDQYPVTGQSVRHERWFQAAMKTASGDDFVVDDIRRAPLLGDRPVATYATAIRADSASNSPAIGTLGIFFDWETQSASVVNSLRLTEEEKSRTRVVLLDRTHHVIAASDNRGVLEEHFPLRLIDGTRGSYGQPDGTMIGYALTPGFETYRGLGWYGVLVQSPAPTGQGYYFT</sequence>
<dbReference type="PANTHER" id="PTHR43531">
    <property type="entry name" value="PROTEIN ICFG"/>
    <property type="match status" value="1"/>
</dbReference>
<dbReference type="InterPro" id="IPR004089">
    <property type="entry name" value="MCPsignal_dom"/>
</dbReference>
<dbReference type="PANTHER" id="PTHR43531:SF11">
    <property type="entry name" value="METHYL-ACCEPTING CHEMOTAXIS PROTEIN 3"/>
    <property type="match status" value="1"/>
</dbReference>
<dbReference type="Gene3D" id="1.10.287.950">
    <property type="entry name" value="Methyl-accepting chemotaxis protein"/>
    <property type="match status" value="1"/>
</dbReference>
<dbReference type="GO" id="GO:0006935">
    <property type="term" value="P:chemotaxis"/>
    <property type="evidence" value="ECO:0007669"/>
    <property type="project" value="UniProtKB-KW"/>
</dbReference>
<dbReference type="STRING" id="80876.SAMN05421779_103236"/>
<accession>A0A1N7LC51</accession>
<dbReference type="EMBL" id="FTOA01000003">
    <property type="protein sequence ID" value="SIS71367.1"/>
    <property type="molecule type" value="Genomic_DNA"/>
</dbReference>
<dbReference type="Pfam" id="PF00015">
    <property type="entry name" value="MCPsignal"/>
    <property type="match status" value="1"/>
</dbReference>
<dbReference type="GO" id="GO:0016020">
    <property type="term" value="C:membrane"/>
    <property type="evidence" value="ECO:0007669"/>
    <property type="project" value="InterPro"/>
</dbReference>
<evidence type="ECO:0000259" key="4">
    <source>
        <dbReference type="PROSITE" id="PS50111"/>
    </source>
</evidence>
<dbReference type="RefSeq" id="WP_076399865.1">
    <property type="nucleotide sequence ID" value="NZ_FTOA01000003.1"/>
</dbReference>
<dbReference type="AlphaFoldDB" id="A0A1N7LC51"/>
<evidence type="ECO:0000256" key="3">
    <source>
        <dbReference type="PROSITE-ProRule" id="PRU00284"/>
    </source>
</evidence>
<dbReference type="InterPro" id="IPR051310">
    <property type="entry name" value="MCP_chemotaxis"/>
</dbReference>
<dbReference type="OrthoDB" id="9814866at2"/>
<proteinExistence type="inferred from homology"/>
<dbReference type="Gene3D" id="3.30.450.20">
    <property type="entry name" value="PAS domain"/>
    <property type="match status" value="1"/>
</dbReference>
<dbReference type="GO" id="GO:0004888">
    <property type="term" value="F:transmembrane signaling receptor activity"/>
    <property type="evidence" value="ECO:0007669"/>
    <property type="project" value="InterPro"/>
</dbReference>
<dbReference type="InterPro" id="IPR004090">
    <property type="entry name" value="Chemotax_Me-accpt_rcpt"/>
</dbReference>
<organism evidence="5 6">
    <name type="scientific">Insolitispirillum peregrinum</name>
    <dbReference type="NCBI Taxonomy" id="80876"/>
    <lineage>
        <taxon>Bacteria</taxon>
        <taxon>Pseudomonadati</taxon>
        <taxon>Pseudomonadota</taxon>
        <taxon>Alphaproteobacteria</taxon>
        <taxon>Rhodospirillales</taxon>
        <taxon>Novispirillaceae</taxon>
        <taxon>Insolitispirillum</taxon>
    </lineage>
</organism>
<name>A0A1N7LC51_9PROT</name>
<evidence type="ECO:0000313" key="6">
    <source>
        <dbReference type="Proteomes" id="UP000185678"/>
    </source>
</evidence>
<keyword evidence="1" id="KW-0145">Chemotaxis</keyword>
<dbReference type="PRINTS" id="PR00260">
    <property type="entry name" value="CHEMTRNSDUCR"/>
</dbReference>
<reference evidence="5 6" key="1">
    <citation type="submission" date="2017-01" db="EMBL/GenBank/DDBJ databases">
        <authorList>
            <person name="Mah S.A."/>
            <person name="Swanson W.J."/>
            <person name="Moy G.W."/>
            <person name="Vacquier V.D."/>
        </authorList>
    </citation>
    <scope>NUCLEOTIDE SEQUENCE [LARGE SCALE GENOMIC DNA]</scope>
    <source>
        <strain evidence="5 6">DSM 11589</strain>
    </source>
</reference>
<feature type="domain" description="Methyl-accepting transducer" evidence="4">
    <location>
        <begin position="23"/>
        <end position="94"/>
    </location>
</feature>
<comment type="similarity">
    <text evidence="2">Belongs to the methyl-accepting chemotaxis (MCP) protein family.</text>
</comment>
<evidence type="ECO:0000256" key="1">
    <source>
        <dbReference type="ARBA" id="ARBA00022500"/>
    </source>
</evidence>
<keyword evidence="6" id="KW-1185">Reference proteome</keyword>
<dbReference type="PROSITE" id="PS50111">
    <property type="entry name" value="CHEMOTAXIS_TRANSDUC_2"/>
    <property type="match status" value="1"/>
</dbReference>